<evidence type="ECO:0000313" key="1">
    <source>
        <dbReference type="Proteomes" id="UP000046395"/>
    </source>
</evidence>
<dbReference type="AlphaFoldDB" id="A0A5S6QJ57"/>
<reference evidence="2" key="1">
    <citation type="submission" date="2019-12" db="UniProtKB">
        <authorList>
            <consortium name="WormBaseParasite"/>
        </authorList>
    </citation>
    <scope>IDENTIFICATION</scope>
</reference>
<evidence type="ECO:0000313" key="2">
    <source>
        <dbReference type="WBParaSite" id="TMUE_2000006922.1"/>
    </source>
</evidence>
<dbReference type="WBParaSite" id="TMUE_2000006922.1">
    <property type="protein sequence ID" value="TMUE_2000006922.1"/>
    <property type="gene ID" value="WBGene00287329"/>
</dbReference>
<accession>A0A5S6QJ57</accession>
<organism evidence="1 2">
    <name type="scientific">Trichuris muris</name>
    <name type="common">Mouse whipworm</name>
    <dbReference type="NCBI Taxonomy" id="70415"/>
    <lineage>
        <taxon>Eukaryota</taxon>
        <taxon>Metazoa</taxon>
        <taxon>Ecdysozoa</taxon>
        <taxon>Nematoda</taxon>
        <taxon>Enoplea</taxon>
        <taxon>Dorylaimia</taxon>
        <taxon>Trichinellida</taxon>
        <taxon>Trichuridae</taxon>
        <taxon>Trichuris</taxon>
    </lineage>
</organism>
<keyword evidence="1" id="KW-1185">Reference proteome</keyword>
<name>A0A5S6QJ57_TRIMR</name>
<dbReference type="Proteomes" id="UP000046395">
    <property type="component" value="Unassembled WGS sequence"/>
</dbReference>
<proteinExistence type="predicted"/>
<sequence>MTNKRTNCKSAQTDSLQRYQVDAYVDDASHSRLCLTLSKQSASRCSLEKKLCLCRSSFANAWSERRKQCSFPPFLFCIRSPVAHSVFVFGFWHIPFHLHLSCWTYRKGSYTQPESKRKYKQYSSDYLNRVFSNESMKPSRLKKHLAKVHPDKAGKEFNYFKSLCEKFGERSTLSSMFSSRTALQMVGLRASFNISLMIARSGEAHTIGEEFFLL</sequence>
<dbReference type="STRING" id="70415.A0A5S6QJ57"/>
<protein>
    <submittedName>
        <fullName evidence="2">BED-type domain-containing protein</fullName>
    </submittedName>
</protein>